<name>A0A0A9WAH2_LYGHE</name>
<keyword evidence="1" id="KW-0472">Membrane</keyword>
<accession>A0A0A9WAH2</accession>
<dbReference type="EMBL" id="GBHO01041754">
    <property type="protein sequence ID" value="JAG01850.1"/>
    <property type="molecule type" value="Transcribed_RNA"/>
</dbReference>
<reference evidence="2" key="1">
    <citation type="journal article" date="2014" name="PLoS ONE">
        <title>Transcriptome-Based Identification of ABC Transporters in the Western Tarnished Plant Bug Lygus hesperus.</title>
        <authorList>
            <person name="Hull J.J."/>
            <person name="Chaney K."/>
            <person name="Geib S.M."/>
            <person name="Fabrick J.A."/>
            <person name="Brent C.S."/>
            <person name="Walsh D."/>
            <person name="Lavine L.C."/>
        </authorList>
    </citation>
    <scope>NUCLEOTIDE SEQUENCE</scope>
</reference>
<keyword evidence="1" id="KW-0812">Transmembrane</keyword>
<evidence type="ECO:0000313" key="2">
    <source>
        <dbReference type="EMBL" id="JAG01850.1"/>
    </source>
</evidence>
<protein>
    <submittedName>
        <fullName evidence="2">Uncharacterized protein</fullName>
    </submittedName>
</protein>
<reference evidence="2" key="2">
    <citation type="submission" date="2014-07" db="EMBL/GenBank/DDBJ databases">
        <authorList>
            <person name="Hull J."/>
        </authorList>
    </citation>
    <scope>NUCLEOTIDE SEQUENCE</scope>
</reference>
<feature type="transmembrane region" description="Helical" evidence="1">
    <location>
        <begin position="34"/>
        <end position="62"/>
    </location>
</feature>
<keyword evidence="1" id="KW-1133">Transmembrane helix</keyword>
<organism evidence="2">
    <name type="scientific">Lygus hesperus</name>
    <name type="common">Western plant bug</name>
    <dbReference type="NCBI Taxonomy" id="30085"/>
    <lineage>
        <taxon>Eukaryota</taxon>
        <taxon>Metazoa</taxon>
        <taxon>Ecdysozoa</taxon>
        <taxon>Arthropoda</taxon>
        <taxon>Hexapoda</taxon>
        <taxon>Insecta</taxon>
        <taxon>Pterygota</taxon>
        <taxon>Neoptera</taxon>
        <taxon>Paraneoptera</taxon>
        <taxon>Hemiptera</taxon>
        <taxon>Heteroptera</taxon>
        <taxon>Panheteroptera</taxon>
        <taxon>Cimicomorpha</taxon>
        <taxon>Miridae</taxon>
        <taxon>Mirini</taxon>
        <taxon>Lygus</taxon>
    </lineage>
</organism>
<sequence length="145" mass="16245">RSLILGFPHSPSFLSCRGHQARHSTTSSRRTVQVFLIIFSFQIPVLTMMKVLLLALFLAFVAASEIDRPSSQAVNPSVCVTKLGEKPGDKCACKVWIKGKVNPPEYYLKWTCPNADPKKPQPTAPTSIKKKRSIIEKMSKINKKY</sequence>
<dbReference type="AlphaFoldDB" id="A0A0A9WAH2"/>
<evidence type="ECO:0000256" key="1">
    <source>
        <dbReference type="SAM" id="Phobius"/>
    </source>
</evidence>
<proteinExistence type="predicted"/>
<feature type="non-terminal residue" evidence="2">
    <location>
        <position position="1"/>
    </location>
</feature>
<gene>
    <name evidence="2" type="ORF">CM83_22359</name>
</gene>